<comment type="caution">
    <text evidence="1">The sequence shown here is derived from an EMBL/GenBank/DDBJ whole genome shotgun (WGS) entry which is preliminary data.</text>
</comment>
<name>A0ABW4J8F1_9LACO</name>
<evidence type="ECO:0000313" key="1">
    <source>
        <dbReference type="EMBL" id="MFD1672193.1"/>
    </source>
</evidence>
<dbReference type="Proteomes" id="UP001597267">
    <property type="component" value="Unassembled WGS sequence"/>
</dbReference>
<dbReference type="EMBL" id="JBHTOP010000023">
    <property type="protein sequence ID" value="MFD1672193.1"/>
    <property type="molecule type" value="Genomic_DNA"/>
</dbReference>
<sequence>MKISKRLQQISALIPKASRIADIGSDHAFVPIMAVETGCSSFAIASEVAPGPLGISQQNIQAAGLSDKIQTRLGDGLAAIQVEDRIDTFIIAGMGGELIVHILAAADPALLKATHLILEPNNNEAMVRRWLDQHGFIIQQEKILLEDQHFYEMIRAQHTGANPSLTSEEQLFGPKLQQAQTADFKAKWQHRQRVNQKIVAQLKAAPQPDVVKITEMTEMTNLIERMLRK</sequence>
<dbReference type="Pfam" id="PF04816">
    <property type="entry name" value="TrmK"/>
    <property type="match status" value="1"/>
</dbReference>
<dbReference type="SUPFAM" id="SSF53335">
    <property type="entry name" value="S-adenosyl-L-methionine-dependent methyltransferases"/>
    <property type="match status" value="1"/>
</dbReference>
<protein>
    <submittedName>
        <fullName evidence="1">tRNA (Adenine(22)-N(1))-methyltransferase</fullName>
    </submittedName>
</protein>
<dbReference type="InterPro" id="IPR029063">
    <property type="entry name" value="SAM-dependent_MTases_sf"/>
</dbReference>
<dbReference type="PANTHER" id="PTHR38451">
    <property type="entry name" value="TRNA (ADENINE(22)-N(1))-METHYLTRANSFERASE"/>
    <property type="match status" value="1"/>
</dbReference>
<dbReference type="InterPro" id="IPR006901">
    <property type="entry name" value="TrmK"/>
</dbReference>
<dbReference type="RefSeq" id="WP_125714768.1">
    <property type="nucleotide sequence ID" value="NZ_JBHTOP010000023.1"/>
</dbReference>
<dbReference type="Gene3D" id="3.40.50.150">
    <property type="entry name" value="Vaccinia Virus protein VP39"/>
    <property type="match status" value="1"/>
</dbReference>
<dbReference type="Gene3D" id="1.10.287.1890">
    <property type="match status" value="1"/>
</dbReference>
<reference evidence="2" key="1">
    <citation type="journal article" date="2019" name="Int. J. Syst. Evol. Microbiol.">
        <title>The Global Catalogue of Microorganisms (GCM) 10K type strain sequencing project: providing services to taxonomists for standard genome sequencing and annotation.</title>
        <authorList>
            <consortium name="The Broad Institute Genomics Platform"/>
            <consortium name="The Broad Institute Genome Sequencing Center for Infectious Disease"/>
            <person name="Wu L."/>
            <person name="Ma J."/>
        </authorList>
    </citation>
    <scope>NUCLEOTIDE SEQUENCE [LARGE SCALE GENOMIC DNA]</scope>
    <source>
        <strain evidence="2">CCM 8896</strain>
    </source>
</reference>
<accession>A0ABW4J8F1</accession>
<organism evidence="1 2">
    <name type="scientific">Agrilactobacillus yilanensis</name>
    <dbReference type="NCBI Taxonomy" id="2485997"/>
    <lineage>
        <taxon>Bacteria</taxon>
        <taxon>Bacillati</taxon>
        <taxon>Bacillota</taxon>
        <taxon>Bacilli</taxon>
        <taxon>Lactobacillales</taxon>
        <taxon>Lactobacillaceae</taxon>
        <taxon>Agrilactobacillus</taxon>
    </lineage>
</organism>
<proteinExistence type="predicted"/>
<gene>
    <name evidence="1" type="ORF">ACFQ5M_08795</name>
</gene>
<evidence type="ECO:0000313" key="2">
    <source>
        <dbReference type="Proteomes" id="UP001597267"/>
    </source>
</evidence>
<keyword evidence="2" id="KW-1185">Reference proteome</keyword>
<dbReference type="PANTHER" id="PTHR38451:SF1">
    <property type="entry name" value="TRNA (ADENINE(22)-N(1))-METHYLTRANSFERASE"/>
    <property type="match status" value="1"/>
</dbReference>
<dbReference type="PIRSF" id="PIRSF018637">
    <property type="entry name" value="TrmK"/>
    <property type="match status" value="1"/>
</dbReference>